<dbReference type="GO" id="GO:1990423">
    <property type="term" value="C:RZZ complex"/>
    <property type="evidence" value="ECO:0007669"/>
    <property type="project" value="TreeGrafter"/>
</dbReference>
<name>A0A1Z5JA40_FISSO</name>
<feature type="region of interest" description="Disordered" evidence="1">
    <location>
        <begin position="613"/>
        <end position="653"/>
    </location>
</feature>
<sequence length="2329" mass="259082">MSTNEETTTQLYTIPSPDEPTFLDRRGLCRHAVAHGSTVSGIVPPFTFTWSTQLEEAVHSVTSQNDWVVAATERSVSVIRDGVLLLSQPIPEDLTSFAWISSHQLLLLEFPSQCMLISHFEALLSEERLHIQTVELPHLSDVTAFALDNKLRFIGLRDGLLYARDWRDGVWEDAESAILAEWYVDPEVGWHPQVVGDRMFLVCGASNETESAVLWIDVVTKQLVCQYPIASRLLAITPVTPLKEGTVALALAEKTASTSGLTVVQVIVEDTMGLLQLLHPHVLYRIPIPEAVSVTLSPIDDEKGAFRIKFWSSVRDCHYQAFVPHLDTSRIVSETRWYLAQQQNDAAEAFLQAEDSQLVRMAIQDPYAHFYPTEIALHRLRQWLQHGSQPDEAAILLHNMAEGARHHPSGKEILMDAVDALLNSSAHCSLADMMAGLSALTKYLEEMNVDDKARLDALQSKLTALQTLDRIGGESIGLQRRFSEIQSTRQLFSTLIEERRFLEASKVCRWGLLPMDDIVRSILKMDGTVPPHLYIPMLRDLILPKLTINGEWFAMILAWSCAIADQLDETHQPDCDIQAAINLLSCIEQATRHLSRETHASFSRRSPFVATIESERASPRGKEQSSSLDISRGSLNTSSSDSSPRRDKSKSYDVSLAGKPVPTILELGALRRGASKKPNHFPRSFEEYDGIEDNIEIKLHGARCLVDARKHGLRHSLVSLRNFVSRGGAQYVVTELVRTMSKEAPDHHARLEMLTERIEPLCREFNADKERAIFTCCEDFLSAKSTISASALEEAASLARCCSSIRTRCQIALSVIRAALRCGDSPEWLSNFSKEAIFWAASDSKMQSELEEASRLLTIDQIVVKYCGAGARQLFRVDNSLHAIRLFRFVTNHIERPSVVKDSLALCEAFHQLSEVDAGASILKHALLHHNDGLITDLLLQLIAYNKASAQAALTKTLSYAEEVLSCDDEERNYDRQHVLGHILSMLDCALDHFDRLDLDAMEEVSSFWASPSVEKIRRDFLCILRLDEDHGVRASLSKLRSHTFAFDQTCRLLRQNLSLDFHTSCFSTNLAGVKRACLLLCAEDSTVGDVIWLKAVSVVLCGETKRSSLKIMRLLEDVGLLSCSTNAAFGQITLAVAFCKAAMLDADDEPANGMEKINIAASLVRDRALLFHVDSNLAAIVNLFAILDFVSQILTRADEGIGEQQDRLQRVLQMKAWQSRPTEDDALYIKQTPSSSLCLPLLHPSWYIGDGLLLPPSLALHQALVFSKAILFTDEKDNSTAELFEVLSERGAHFLSLRALCMWASVCVPLSCNADHNLSTESVLDGFGSASFSLTERCLGGGGKGITNAKIDSELAVSFLLALPSKLAFKAFKACLPTAVKTHSFNRLRDLANVGICAASGFTNAYGSSVLPIGWKGQDVFLTQCAQFAKRAMWSIVLERHGVRFDAQRLDIDASGNLCKGNVSQSFQYAKSLIPTLIEAFSKSLCPSDVTTLSRKFAHAFGLPDNLVFEKHLELLLSPTFSKYAYQNINALEEVARSSLNCITSQSVRAVVLRRCVLAIEKHQTRNYDQLDLILTLYNESLADLIKSSKFEEHDKGWLEYELDLIVRRRDVLAVLSSFFQGDKESMRPCFTAFFHPLEETLSAVQSKVRLCSITGQKTTNDTFDPIAPLEQALREYPESGTATALAPLCIPLGFPSGYIHARFLVVRFTDAKATRGSFPSFENDIVPVLDRLRSSKDKAELAEWCSNHYQNNSDRLKCLELALQSVLIASTEIERCLQTGKKTDHLKNLENMFLEKIKQLSVMKDALSDHLKAKAILTAALSSATVTMSENIQQLIDILGDHPKESPEQLIESLLEEGSLVAAVATLDNGVPAEQVRHLSSVVHSACSAVAEHHSHIIITQHSHRLATKWLMHGDDNANASFTVEPTTKIPVKDHGANEDASFVMDLTDLQTTDDWAESLGSDRFGQLNTEDEPFAIKSCSPREKSEYASQRAALRIAFVLAHQEIRDDECNDKENAGIATKGSALRPLKKGLLRKIDTSHESRSEEHIMNMSRELLRVAFAAGSSHSMVSKELNVVETNPKAATFAMRHRALRAAAVLCPQEALEKVVRSDGLLSHLSSSCLLRDCTYGAFVSKEIEEMGLPLPHDDLGRLSSMHYLSYARTLWRHHRGMRTSGRFLLLLLQMSLHDAETDPSFVEILLQEMARIQLPRTLLLASETLLDFLERFRDTTLYQSISKIRLLPPLLSHLSKDLTSAKDSDLFSSNDVLSTLERLFSVAKGMFLCLDDGQSLKDFLCFSEDIFRHLSGPSAVLTKTLQNQAVDLLALQG</sequence>
<evidence type="ECO:0000313" key="2">
    <source>
        <dbReference type="EMBL" id="GAX10855.1"/>
    </source>
</evidence>
<feature type="compositionally biased region" description="Polar residues" evidence="1">
    <location>
        <begin position="624"/>
        <end position="637"/>
    </location>
</feature>
<dbReference type="GO" id="GO:0005828">
    <property type="term" value="C:kinetochore microtubule"/>
    <property type="evidence" value="ECO:0007669"/>
    <property type="project" value="TreeGrafter"/>
</dbReference>
<protein>
    <submittedName>
        <fullName evidence="2">Uncharacterized protein</fullName>
    </submittedName>
</protein>
<dbReference type="InParanoid" id="A0A1Z5JA40"/>
<evidence type="ECO:0000256" key="1">
    <source>
        <dbReference type="SAM" id="MobiDB-lite"/>
    </source>
</evidence>
<dbReference type="PANTHER" id="PTHR15688">
    <property type="entry name" value="KINETOCHORE-ASSOCIATED PROTEIN 1"/>
    <property type="match status" value="1"/>
</dbReference>
<dbReference type="Proteomes" id="UP000198406">
    <property type="component" value="Unassembled WGS sequence"/>
</dbReference>
<feature type="compositionally biased region" description="Basic and acidic residues" evidence="1">
    <location>
        <begin position="613"/>
        <end position="623"/>
    </location>
</feature>
<gene>
    <name evidence="2" type="ORF">FisN_31Hh063</name>
</gene>
<dbReference type="GO" id="GO:1903394">
    <property type="term" value="P:protein localization to kinetochore involved in kinetochore assembly"/>
    <property type="evidence" value="ECO:0007669"/>
    <property type="project" value="TreeGrafter"/>
</dbReference>
<dbReference type="GO" id="GO:0005737">
    <property type="term" value="C:cytoplasm"/>
    <property type="evidence" value="ECO:0007669"/>
    <property type="project" value="TreeGrafter"/>
</dbReference>
<dbReference type="InterPro" id="IPR052802">
    <property type="entry name" value="KNTC1"/>
</dbReference>
<dbReference type="OrthoDB" id="47965at2759"/>
<evidence type="ECO:0000313" key="3">
    <source>
        <dbReference type="Proteomes" id="UP000198406"/>
    </source>
</evidence>
<proteinExistence type="predicted"/>
<keyword evidence="3" id="KW-1185">Reference proteome</keyword>
<organism evidence="2 3">
    <name type="scientific">Fistulifera solaris</name>
    <name type="common">Oleaginous diatom</name>
    <dbReference type="NCBI Taxonomy" id="1519565"/>
    <lineage>
        <taxon>Eukaryota</taxon>
        <taxon>Sar</taxon>
        <taxon>Stramenopiles</taxon>
        <taxon>Ochrophyta</taxon>
        <taxon>Bacillariophyta</taxon>
        <taxon>Bacillariophyceae</taxon>
        <taxon>Bacillariophycidae</taxon>
        <taxon>Naviculales</taxon>
        <taxon>Naviculaceae</taxon>
        <taxon>Fistulifera</taxon>
    </lineage>
</organism>
<dbReference type="GO" id="GO:0000070">
    <property type="term" value="P:mitotic sister chromatid segregation"/>
    <property type="evidence" value="ECO:0007669"/>
    <property type="project" value="TreeGrafter"/>
</dbReference>
<dbReference type="GO" id="GO:0007094">
    <property type="term" value="P:mitotic spindle assembly checkpoint signaling"/>
    <property type="evidence" value="ECO:0007669"/>
    <property type="project" value="TreeGrafter"/>
</dbReference>
<dbReference type="GO" id="GO:0031267">
    <property type="term" value="F:small GTPase binding"/>
    <property type="evidence" value="ECO:0007669"/>
    <property type="project" value="TreeGrafter"/>
</dbReference>
<dbReference type="PANTHER" id="PTHR15688:SF1">
    <property type="entry name" value="KINETOCHORE-ASSOCIATED PROTEIN 1"/>
    <property type="match status" value="1"/>
</dbReference>
<comment type="caution">
    <text evidence="2">The sequence shown here is derived from an EMBL/GenBank/DDBJ whole genome shotgun (WGS) entry which is preliminary data.</text>
</comment>
<reference evidence="2 3" key="1">
    <citation type="journal article" date="2015" name="Plant Cell">
        <title>Oil accumulation by the oleaginous diatom Fistulifera solaris as revealed by the genome and transcriptome.</title>
        <authorList>
            <person name="Tanaka T."/>
            <person name="Maeda Y."/>
            <person name="Veluchamy A."/>
            <person name="Tanaka M."/>
            <person name="Abida H."/>
            <person name="Marechal E."/>
            <person name="Bowler C."/>
            <person name="Muto M."/>
            <person name="Sunaga Y."/>
            <person name="Tanaka M."/>
            <person name="Yoshino T."/>
            <person name="Taniguchi T."/>
            <person name="Fukuda Y."/>
            <person name="Nemoto M."/>
            <person name="Matsumoto M."/>
            <person name="Wong P.S."/>
            <person name="Aburatani S."/>
            <person name="Fujibuchi W."/>
        </authorList>
    </citation>
    <scope>NUCLEOTIDE SEQUENCE [LARGE SCALE GENOMIC DNA]</scope>
    <source>
        <strain evidence="2 3">JPCC DA0580</strain>
    </source>
</reference>
<accession>A0A1Z5JA40</accession>
<dbReference type="EMBL" id="BDSP01000026">
    <property type="protein sequence ID" value="GAX10855.1"/>
    <property type="molecule type" value="Genomic_DNA"/>
</dbReference>